<evidence type="ECO:0000313" key="2">
    <source>
        <dbReference type="Proteomes" id="UP001239994"/>
    </source>
</evidence>
<dbReference type="EMBL" id="JAROKS010000020">
    <property type="protein sequence ID" value="KAK1791434.1"/>
    <property type="molecule type" value="Genomic_DNA"/>
</dbReference>
<name>A0AAD9DST1_9TELE</name>
<accession>A0AAD9DST1</accession>
<protein>
    <recommendedName>
        <fullName evidence="3">Tc1-like transposase DDE domain-containing protein</fullName>
    </recommendedName>
</protein>
<dbReference type="Gene3D" id="3.30.420.10">
    <property type="entry name" value="Ribonuclease H-like superfamily/Ribonuclease H"/>
    <property type="match status" value="1"/>
</dbReference>
<keyword evidence="2" id="KW-1185">Reference proteome</keyword>
<gene>
    <name evidence="1" type="ORF">P4O66_013448</name>
</gene>
<sequence length="131" mass="15217">MQTPSVELKDIRIHSGVTKDAKCNGLDHVLKQELYKEVPETFINLNSITWSYIEDIVERGSNKENKLGWLKDIQPGNSPDLNPTENMWSILKKRVDKQKHRNCDQLQAFIRQEWVAISQDFAQKLISSLPR</sequence>
<reference evidence="1" key="1">
    <citation type="submission" date="2023-03" db="EMBL/GenBank/DDBJ databases">
        <title>Electrophorus voltai genome.</title>
        <authorList>
            <person name="Bian C."/>
        </authorList>
    </citation>
    <scope>NUCLEOTIDE SEQUENCE</scope>
    <source>
        <strain evidence="1">CB-2022</strain>
        <tissue evidence="1">Muscle</tissue>
    </source>
</reference>
<dbReference type="InterPro" id="IPR036397">
    <property type="entry name" value="RNaseH_sf"/>
</dbReference>
<comment type="caution">
    <text evidence="1">The sequence shown here is derived from an EMBL/GenBank/DDBJ whole genome shotgun (WGS) entry which is preliminary data.</text>
</comment>
<dbReference type="Proteomes" id="UP001239994">
    <property type="component" value="Unassembled WGS sequence"/>
</dbReference>
<proteinExistence type="predicted"/>
<dbReference type="GO" id="GO:0003676">
    <property type="term" value="F:nucleic acid binding"/>
    <property type="evidence" value="ECO:0007669"/>
    <property type="project" value="InterPro"/>
</dbReference>
<dbReference type="AlphaFoldDB" id="A0AAD9DST1"/>
<evidence type="ECO:0008006" key="3">
    <source>
        <dbReference type="Google" id="ProtNLM"/>
    </source>
</evidence>
<evidence type="ECO:0000313" key="1">
    <source>
        <dbReference type="EMBL" id="KAK1791434.1"/>
    </source>
</evidence>
<organism evidence="1 2">
    <name type="scientific">Electrophorus voltai</name>
    <dbReference type="NCBI Taxonomy" id="2609070"/>
    <lineage>
        <taxon>Eukaryota</taxon>
        <taxon>Metazoa</taxon>
        <taxon>Chordata</taxon>
        <taxon>Craniata</taxon>
        <taxon>Vertebrata</taxon>
        <taxon>Euteleostomi</taxon>
        <taxon>Actinopterygii</taxon>
        <taxon>Neopterygii</taxon>
        <taxon>Teleostei</taxon>
        <taxon>Ostariophysi</taxon>
        <taxon>Gymnotiformes</taxon>
        <taxon>Gymnotoidei</taxon>
        <taxon>Gymnotidae</taxon>
        <taxon>Electrophorus</taxon>
    </lineage>
</organism>